<keyword evidence="1" id="KW-1133">Transmembrane helix</keyword>
<accession>A0A091DUV6</accession>
<dbReference type="Proteomes" id="UP000028990">
    <property type="component" value="Unassembled WGS sequence"/>
</dbReference>
<gene>
    <name evidence="2" type="ORF">H920_11970</name>
</gene>
<dbReference type="EMBL" id="KN123144">
    <property type="protein sequence ID" value="KFO26571.1"/>
    <property type="molecule type" value="Genomic_DNA"/>
</dbReference>
<dbReference type="AlphaFoldDB" id="A0A091DUV6"/>
<keyword evidence="3" id="KW-1185">Reference proteome</keyword>
<protein>
    <submittedName>
        <fullName evidence="2">Uncharacterized protein</fullName>
    </submittedName>
</protein>
<feature type="transmembrane region" description="Helical" evidence="1">
    <location>
        <begin position="62"/>
        <end position="81"/>
    </location>
</feature>
<evidence type="ECO:0000313" key="2">
    <source>
        <dbReference type="EMBL" id="KFO26571.1"/>
    </source>
</evidence>
<organism evidence="2 3">
    <name type="scientific">Fukomys damarensis</name>
    <name type="common">Damaraland mole rat</name>
    <name type="synonym">Cryptomys damarensis</name>
    <dbReference type="NCBI Taxonomy" id="885580"/>
    <lineage>
        <taxon>Eukaryota</taxon>
        <taxon>Metazoa</taxon>
        <taxon>Chordata</taxon>
        <taxon>Craniata</taxon>
        <taxon>Vertebrata</taxon>
        <taxon>Euteleostomi</taxon>
        <taxon>Mammalia</taxon>
        <taxon>Eutheria</taxon>
        <taxon>Euarchontoglires</taxon>
        <taxon>Glires</taxon>
        <taxon>Rodentia</taxon>
        <taxon>Hystricomorpha</taxon>
        <taxon>Bathyergidae</taxon>
        <taxon>Fukomys</taxon>
    </lineage>
</organism>
<evidence type="ECO:0000256" key="1">
    <source>
        <dbReference type="SAM" id="Phobius"/>
    </source>
</evidence>
<evidence type="ECO:0000313" key="3">
    <source>
        <dbReference type="Proteomes" id="UP000028990"/>
    </source>
</evidence>
<sequence length="109" mass="12771">MKYPHWSQEVMLTVKIRAPLVKAAAIPSDIKVLSFCSDENSLIHIRKTIHSKLFLENQQTTIFSPVLFLWVSVMIFTWILYTHTTLIQFSGALELDHWLIHHMSQGWKH</sequence>
<keyword evidence="1" id="KW-0472">Membrane</keyword>
<reference evidence="2 3" key="1">
    <citation type="submission" date="2013-11" db="EMBL/GenBank/DDBJ databases">
        <title>The Damaraland mole rat (Fukomys damarensis) genome and evolution of African mole rats.</title>
        <authorList>
            <person name="Gladyshev V.N."/>
            <person name="Fang X."/>
        </authorList>
    </citation>
    <scope>NUCLEOTIDE SEQUENCE [LARGE SCALE GENOMIC DNA]</scope>
    <source>
        <tissue evidence="2">Liver</tissue>
    </source>
</reference>
<name>A0A091DUV6_FUKDA</name>
<proteinExistence type="predicted"/>
<keyword evidence="1" id="KW-0812">Transmembrane</keyword>